<organism evidence="8 9">
    <name type="scientific">Anaerosphaera aminiphila DSM 21120</name>
    <dbReference type="NCBI Taxonomy" id="1120995"/>
    <lineage>
        <taxon>Bacteria</taxon>
        <taxon>Bacillati</taxon>
        <taxon>Bacillota</taxon>
        <taxon>Tissierellia</taxon>
        <taxon>Tissierellales</taxon>
        <taxon>Peptoniphilaceae</taxon>
        <taxon>Anaerosphaera</taxon>
    </lineage>
</organism>
<dbReference type="RefSeq" id="WP_073182845.1">
    <property type="nucleotide sequence ID" value="NZ_FQXI01000001.1"/>
</dbReference>
<comment type="subcellular location">
    <subcellularLocation>
        <location evidence="6">Cytoplasm</location>
    </subcellularLocation>
</comment>
<evidence type="ECO:0000313" key="9">
    <source>
        <dbReference type="Proteomes" id="UP000184032"/>
    </source>
</evidence>
<evidence type="ECO:0000256" key="3">
    <source>
        <dbReference type="ARBA" id="ARBA00022741"/>
    </source>
</evidence>
<evidence type="ECO:0000256" key="1">
    <source>
        <dbReference type="ARBA" id="ARBA00008748"/>
    </source>
</evidence>
<evidence type="ECO:0000256" key="5">
    <source>
        <dbReference type="ARBA" id="ARBA00022840"/>
    </source>
</evidence>
<feature type="binding site" evidence="6">
    <location>
        <position position="7"/>
    </location>
    <ligand>
        <name>Mg(2+)</name>
        <dbReference type="ChEBI" id="CHEBI:18420"/>
    </ligand>
</feature>
<feature type="site" description="Transition state stabilizer" evidence="6">
    <location>
        <position position="180"/>
    </location>
</feature>
<dbReference type="PIRSF" id="PIRSF000722">
    <property type="entry name" value="Acetate_prop_kin"/>
    <property type="match status" value="1"/>
</dbReference>
<proteinExistence type="inferred from homology"/>
<dbReference type="GO" id="GO:0005737">
    <property type="term" value="C:cytoplasm"/>
    <property type="evidence" value="ECO:0007669"/>
    <property type="project" value="UniProtKB-SubCell"/>
</dbReference>
<keyword evidence="6" id="KW-0963">Cytoplasm</keyword>
<dbReference type="EMBL" id="FQXI01000001">
    <property type="protein sequence ID" value="SHG96077.1"/>
    <property type="molecule type" value="Genomic_DNA"/>
</dbReference>
<dbReference type="NCBIfam" id="TIGR00016">
    <property type="entry name" value="ackA"/>
    <property type="match status" value="1"/>
</dbReference>
<reference evidence="9" key="1">
    <citation type="submission" date="2016-11" db="EMBL/GenBank/DDBJ databases">
        <authorList>
            <person name="Varghese N."/>
            <person name="Submissions S."/>
        </authorList>
    </citation>
    <scope>NUCLEOTIDE SEQUENCE [LARGE SCALE GENOMIC DNA]</scope>
    <source>
        <strain evidence="9">DSM 21120</strain>
    </source>
</reference>
<dbReference type="PROSITE" id="PS01075">
    <property type="entry name" value="ACETATE_KINASE_1"/>
    <property type="match status" value="1"/>
</dbReference>
<dbReference type="UniPathway" id="UPA00340">
    <property type="reaction ID" value="UER00458"/>
</dbReference>
<dbReference type="Pfam" id="PF00871">
    <property type="entry name" value="Acetate_kinase"/>
    <property type="match status" value="1"/>
</dbReference>
<dbReference type="PROSITE" id="PS01076">
    <property type="entry name" value="ACETATE_KINASE_2"/>
    <property type="match status" value="1"/>
</dbReference>
<evidence type="ECO:0000313" key="8">
    <source>
        <dbReference type="EMBL" id="SHG96077.1"/>
    </source>
</evidence>
<dbReference type="PRINTS" id="PR00471">
    <property type="entry name" value="ACETATEKNASE"/>
</dbReference>
<dbReference type="GO" id="GO:0000287">
    <property type="term" value="F:magnesium ion binding"/>
    <property type="evidence" value="ECO:0007669"/>
    <property type="project" value="UniProtKB-UniRule"/>
</dbReference>
<dbReference type="Gene3D" id="3.30.420.40">
    <property type="match status" value="2"/>
</dbReference>
<feature type="binding site" evidence="6">
    <location>
        <position position="387"/>
    </location>
    <ligand>
        <name>Mg(2+)</name>
        <dbReference type="ChEBI" id="CHEBI:18420"/>
    </ligand>
</feature>
<comment type="catalytic activity">
    <reaction evidence="6">
        <text>acetate + ATP = acetyl phosphate + ADP</text>
        <dbReference type="Rhea" id="RHEA:11352"/>
        <dbReference type="ChEBI" id="CHEBI:22191"/>
        <dbReference type="ChEBI" id="CHEBI:30089"/>
        <dbReference type="ChEBI" id="CHEBI:30616"/>
        <dbReference type="ChEBI" id="CHEBI:456216"/>
        <dbReference type="EC" id="2.7.2.1"/>
    </reaction>
</comment>
<dbReference type="GO" id="GO:0005524">
    <property type="term" value="F:ATP binding"/>
    <property type="evidence" value="ECO:0007669"/>
    <property type="project" value="UniProtKB-KW"/>
</dbReference>
<dbReference type="PANTHER" id="PTHR21060">
    <property type="entry name" value="ACETATE KINASE"/>
    <property type="match status" value="1"/>
</dbReference>
<keyword evidence="4 6" id="KW-0418">Kinase</keyword>
<keyword evidence="5 6" id="KW-0067">ATP-binding</keyword>
<dbReference type="GO" id="GO:0006083">
    <property type="term" value="P:acetate metabolic process"/>
    <property type="evidence" value="ECO:0007669"/>
    <property type="project" value="TreeGrafter"/>
</dbReference>
<comment type="cofactor">
    <cofactor evidence="6">
        <name>Mg(2+)</name>
        <dbReference type="ChEBI" id="CHEBI:18420"/>
    </cofactor>
    <cofactor evidence="6">
        <name>Mn(2+)</name>
        <dbReference type="ChEBI" id="CHEBI:29035"/>
    </cofactor>
    <text evidence="6">Mg(2+). Can also accept Mn(2+).</text>
</comment>
<name>A0A1M5P2X7_9FIRM</name>
<feature type="binding site" evidence="6">
    <location>
        <position position="14"/>
    </location>
    <ligand>
        <name>ATP</name>
        <dbReference type="ChEBI" id="CHEBI:30616"/>
    </ligand>
</feature>
<dbReference type="STRING" id="1120995.SAMN02745245_00158"/>
<gene>
    <name evidence="6" type="primary">ackA</name>
    <name evidence="8" type="ORF">SAMN02745245_00158</name>
</gene>
<sequence>MNILVINCGSSSLKYQLIDMDGENAIAKGLVERIGIEGSRVKHETIGKEKQVIEEPMSDHRKALELVMGALVNPEYGAVKSLDEIGAVGHRVVHGGEDFSASVVIDEKVMKAIEKNIELAPLHNPPNIMGIEACQKLLPNIKQVAVFDTAFHQTMSPENYIYAIPYEYYEKHKIRRYGFHGTSHMYITNKTAEILNKNVEDINLITCHLGNGSSISAIKNGKSICTSMGLTPLEGLPMGTRSGNIDPAIVTFLMDKENLNTEEISNVLNKESGVFGISGVSSDFRDIEDAAADGNKRAQLALDIFEENVARFISAYMTEFKSIEDIDAIVFTAGLGENSPETREHIINKLSIFGLEIDENKNNVRGKETIVSSEESSSKVIVVPTDEELMIARDTLKLI</sequence>
<dbReference type="SUPFAM" id="SSF53067">
    <property type="entry name" value="Actin-like ATPase domain"/>
    <property type="match status" value="2"/>
</dbReference>
<feature type="binding site" evidence="6">
    <location>
        <begin position="334"/>
        <end position="338"/>
    </location>
    <ligand>
        <name>ATP</name>
        <dbReference type="ChEBI" id="CHEBI:30616"/>
    </ligand>
</feature>
<keyword evidence="9" id="KW-1185">Reference proteome</keyword>
<keyword evidence="6" id="KW-0460">Magnesium</keyword>
<comment type="pathway">
    <text evidence="6">Metabolic intermediate biosynthesis; acetyl-CoA biosynthesis; acetyl-CoA from acetate: step 1/2.</text>
</comment>
<keyword evidence="2 6" id="KW-0808">Transferase</keyword>
<comment type="subunit">
    <text evidence="6">Homodimer.</text>
</comment>
<dbReference type="InterPro" id="IPR000890">
    <property type="entry name" value="Aliphatic_acid_kin_short-chain"/>
</dbReference>
<feature type="binding site" evidence="6">
    <location>
        <begin position="208"/>
        <end position="212"/>
    </location>
    <ligand>
        <name>ATP</name>
        <dbReference type="ChEBI" id="CHEBI:30616"/>
    </ligand>
</feature>
<feature type="site" description="Transition state stabilizer" evidence="6">
    <location>
        <position position="241"/>
    </location>
</feature>
<comment type="similarity">
    <text evidence="1 6 7">Belongs to the acetokinase family.</text>
</comment>
<feature type="active site" description="Proton donor/acceptor" evidence="6">
    <location>
        <position position="148"/>
    </location>
</feature>
<dbReference type="OrthoDB" id="9802453at2"/>
<evidence type="ECO:0000256" key="7">
    <source>
        <dbReference type="RuleBase" id="RU003835"/>
    </source>
</evidence>
<dbReference type="Proteomes" id="UP000184032">
    <property type="component" value="Unassembled WGS sequence"/>
</dbReference>
<evidence type="ECO:0000256" key="4">
    <source>
        <dbReference type="ARBA" id="ARBA00022777"/>
    </source>
</evidence>
<protein>
    <recommendedName>
        <fullName evidence="6">Acetate kinase</fullName>
        <ecNumber evidence="6">2.7.2.1</ecNumber>
    </recommendedName>
    <alternativeName>
        <fullName evidence="6">Acetokinase</fullName>
    </alternativeName>
</protein>
<feature type="binding site" evidence="6">
    <location>
        <begin position="283"/>
        <end position="285"/>
    </location>
    <ligand>
        <name>ATP</name>
        <dbReference type="ChEBI" id="CHEBI:30616"/>
    </ligand>
</feature>
<accession>A0A1M5P2X7</accession>
<dbReference type="GO" id="GO:0008776">
    <property type="term" value="F:acetate kinase activity"/>
    <property type="evidence" value="ECO:0007669"/>
    <property type="project" value="UniProtKB-UniRule"/>
</dbReference>
<evidence type="ECO:0000256" key="2">
    <source>
        <dbReference type="ARBA" id="ARBA00022679"/>
    </source>
</evidence>
<dbReference type="HAMAP" id="MF_00020">
    <property type="entry name" value="Acetate_kinase"/>
    <property type="match status" value="1"/>
</dbReference>
<dbReference type="GO" id="GO:0006085">
    <property type="term" value="P:acetyl-CoA biosynthetic process"/>
    <property type="evidence" value="ECO:0007669"/>
    <property type="project" value="UniProtKB-UniRule"/>
</dbReference>
<dbReference type="EC" id="2.7.2.1" evidence="6"/>
<evidence type="ECO:0000256" key="6">
    <source>
        <dbReference type="HAMAP-Rule" id="MF_00020"/>
    </source>
</evidence>
<keyword evidence="6" id="KW-0479">Metal-binding</keyword>
<dbReference type="PANTHER" id="PTHR21060:SF15">
    <property type="entry name" value="ACETATE KINASE-RELATED"/>
    <property type="match status" value="1"/>
</dbReference>
<comment type="function">
    <text evidence="6">Catalyzes the formation of acetyl phosphate from acetate and ATP. Can also catalyze the reverse reaction.</text>
</comment>
<dbReference type="AlphaFoldDB" id="A0A1M5P2X7"/>
<dbReference type="InterPro" id="IPR004372">
    <property type="entry name" value="Ac/propionate_kinase"/>
</dbReference>
<keyword evidence="3 6" id="KW-0547">Nucleotide-binding</keyword>
<dbReference type="CDD" id="cd24010">
    <property type="entry name" value="ASKHA_NBD_AcK_PK"/>
    <property type="match status" value="1"/>
</dbReference>
<dbReference type="InterPro" id="IPR023865">
    <property type="entry name" value="Aliphatic_acid_kinase_CS"/>
</dbReference>
<dbReference type="InterPro" id="IPR043129">
    <property type="entry name" value="ATPase_NBD"/>
</dbReference>
<feature type="binding site" evidence="6">
    <location>
        <position position="91"/>
    </location>
    <ligand>
        <name>substrate</name>
    </ligand>
</feature>